<reference evidence="3 4" key="1">
    <citation type="journal article" date="2006" name="Science">
        <title>Phytophthora genome sequences uncover evolutionary origins and mechanisms of pathogenesis.</title>
        <authorList>
            <person name="Tyler B.M."/>
            <person name="Tripathy S."/>
            <person name="Zhang X."/>
            <person name="Dehal P."/>
            <person name="Jiang R.H."/>
            <person name="Aerts A."/>
            <person name="Arredondo F.D."/>
            <person name="Baxter L."/>
            <person name="Bensasson D."/>
            <person name="Beynon J.L."/>
            <person name="Chapman J."/>
            <person name="Damasceno C.M."/>
            <person name="Dorrance A.E."/>
            <person name="Dou D."/>
            <person name="Dickerman A.W."/>
            <person name="Dubchak I.L."/>
            <person name="Garbelotto M."/>
            <person name="Gijzen M."/>
            <person name="Gordon S.G."/>
            <person name="Govers F."/>
            <person name="Grunwald N.J."/>
            <person name="Huang W."/>
            <person name="Ivors K.L."/>
            <person name="Jones R.W."/>
            <person name="Kamoun S."/>
            <person name="Krampis K."/>
            <person name="Lamour K.H."/>
            <person name="Lee M.K."/>
            <person name="McDonald W.H."/>
            <person name="Medina M."/>
            <person name="Meijer H.J."/>
            <person name="Nordberg E.K."/>
            <person name="Maclean D.J."/>
            <person name="Ospina-Giraldo M.D."/>
            <person name="Morris P.F."/>
            <person name="Phuntumart V."/>
            <person name="Putnam N.H."/>
            <person name="Rash S."/>
            <person name="Rose J.K."/>
            <person name="Sakihama Y."/>
            <person name="Salamov A.A."/>
            <person name="Savidor A."/>
            <person name="Scheuring C.F."/>
            <person name="Smith B.M."/>
            <person name="Sobral B.W."/>
            <person name="Terry A."/>
            <person name="Torto-Alalibo T.A."/>
            <person name="Win J."/>
            <person name="Xu Z."/>
            <person name="Zhang H."/>
            <person name="Grigoriev I.V."/>
            <person name="Rokhsar D.S."/>
            <person name="Boore J.L."/>
        </authorList>
    </citation>
    <scope>NUCLEOTIDE SEQUENCE [LARGE SCALE GENOMIC DNA]</scope>
    <source>
        <strain evidence="3 4">P6497</strain>
    </source>
</reference>
<accession>G4Z615</accession>
<dbReference type="STRING" id="1094619.G4Z615"/>
<protein>
    <submittedName>
        <fullName evidence="3">Uncharacterized protein</fullName>
    </submittedName>
</protein>
<dbReference type="Pfam" id="PF13671">
    <property type="entry name" value="AAA_33"/>
    <property type="match status" value="1"/>
</dbReference>
<feature type="region of interest" description="Disordered" evidence="1">
    <location>
        <begin position="1"/>
        <end position="64"/>
    </location>
</feature>
<dbReference type="InParanoid" id="G4Z615"/>
<evidence type="ECO:0000256" key="2">
    <source>
        <dbReference type="SAM" id="Phobius"/>
    </source>
</evidence>
<keyword evidence="2" id="KW-0812">Transmembrane</keyword>
<feature type="transmembrane region" description="Helical" evidence="2">
    <location>
        <begin position="121"/>
        <end position="150"/>
    </location>
</feature>
<dbReference type="Proteomes" id="UP000002640">
    <property type="component" value="Unassembled WGS sequence"/>
</dbReference>
<dbReference type="EMBL" id="JH159153">
    <property type="protein sequence ID" value="EGZ20294.1"/>
    <property type="molecule type" value="Genomic_DNA"/>
</dbReference>
<dbReference type="KEGG" id="psoj:PHYSODRAFT_328423"/>
<dbReference type="GeneID" id="20645785"/>
<feature type="compositionally biased region" description="Basic and acidic residues" evidence="1">
    <location>
        <begin position="26"/>
        <end position="52"/>
    </location>
</feature>
<dbReference type="PANTHER" id="PTHR13308">
    <property type="entry name" value="NEDD4-BINDING PROTEIN 2-LIKE 1"/>
    <property type="match status" value="1"/>
</dbReference>
<proteinExistence type="predicted"/>
<dbReference type="InterPro" id="IPR027417">
    <property type="entry name" value="P-loop_NTPase"/>
</dbReference>
<dbReference type="SUPFAM" id="SSF52540">
    <property type="entry name" value="P-loop containing nucleoside triphosphate hydrolases"/>
    <property type="match status" value="1"/>
</dbReference>
<evidence type="ECO:0000256" key="1">
    <source>
        <dbReference type="SAM" id="MobiDB-lite"/>
    </source>
</evidence>
<organism evidence="3 4">
    <name type="scientific">Phytophthora sojae (strain P6497)</name>
    <name type="common">Soybean stem and root rot agent</name>
    <name type="synonym">Phytophthora megasperma f. sp. glycines</name>
    <dbReference type="NCBI Taxonomy" id="1094619"/>
    <lineage>
        <taxon>Eukaryota</taxon>
        <taxon>Sar</taxon>
        <taxon>Stramenopiles</taxon>
        <taxon>Oomycota</taxon>
        <taxon>Peronosporomycetes</taxon>
        <taxon>Peronosporales</taxon>
        <taxon>Peronosporaceae</taxon>
        <taxon>Phytophthora</taxon>
    </lineage>
</organism>
<evidence type="ECO:0000313" key="3">
    <source>
        <dbReference type="EMBL" id="EGZ20294.1"/>
    </source>
</evidence>
<evidence type="ECO:0000313" key="4">
    <source>
        <dbReference type="Proteomes" id="UP000002640"/>
    </source>
</evidence>
<dbReference type="AlphaFoldDB" id="G4Z615"/>
<sequence>MHGGAALVVGPAKSPLTPPSSPQSSLERHCQRTRITLDFRHTTDTSHPRTAERTSLGEAASRGGGAREAKRAAYSSLKSLASIRISVVEEQEGISVLSPRFPNYAVARLASTVAAKAATKLLILTLASAMLAVLLSPMPAAAMLVVLLSLCRPPPCPPCCSRCPRYRYARRDAVTGLIGMLPDDCRAYMQYPPRLFVIMRGPPGSGKTTFAQEVARYAATVDFRASICSADLFFQRRGSYVFDASRLWEAHRSCYEQCRELLWRSPDRGVGIVIVDNCNLRMDDFERYQDLHIPSDMLAVAAFECPPGIAEATQLLERANRVGHAIPGRTFVEYFHIWRHNAPEEPRPDNEVDTVDELHIDNELTTVNMPRAYIITLEEFMRDR</sequence>
<gene>
    <name evidence="3" type="ORF">PHYSODRAFT_328423</name>
</gene>
<dbReference type="InterPro" id="IPR026302">
    <property type="entry name" value="NEDD4-bd_p2"/>
</dbReference>
<dbReference type="RefSeq" id="XP_009523011.1">
    <property type="nucleotide sequence ID" value="XM_009524716.1"/>
</dbReference>
<keyword evidence="4" id="KW-1185">Reference proteome</keyword>
<dbReference type="Gene3D" id="3.40.50.300">
    <property type="entry name" value="P-loop containing nucleotide triphosphate hydrolases"/>
    <property type="match status" value="1"/>
</dbReference>
<keyword evidence="2" id="KW-0472">Membrane</keyword>
<dbReference type="PANTHER" id="PTHR13308:SF40">
    <property type="entry name" value="NEDD4-BINDING PROTEIN 2-LIKE 1"/>
    <property type="match status" value="1"/>
</dbReference>
<name>G4Z615_PHYSP</name>
<keyword evidence="2" id="KW-1133">Transmembrane helix</keyword>